<dbReference type="Proteomes" id="UP001596116">
    <property type="component" value="Unassembled WGS sequence"/>
</dbReference>
<evidence type="ECO:0000256" key="3">
    <source>
        <dbReference type="ARBA" id="ARBA00022448"/>
    </source>
</evidence>
<feature type="transmembrane region" description="Helical" evidence="11">
    <location>
        <begin position="7"/>
        <end position="29"/>
    </location>
</feature>
<name>A0ABW1KVG5_9PROT</name>
<keyword evidence="6 11" id="KW-0812">Transmembrane</keyword>
<dbReference type="Pfam" id="PF03544">
    <property type="entry name" value="TonB_C"/>
    <property type="match status" value="1"/>
</dbReference>
<comment type="subcellular location">
    <subcellularLocation>
        <location evidence="1">Cell inner membrane</location>
        <topology evidence="1">Single-pass membrane protein</topology>
        <orientation evidence="1">Periplasmic side</orientation>
    </subcellularLocation>
</comment>
<dbReference type="SUPFAM" id="SSF74653">
    <property type="entry name" value="TolA/TonB C-terminal domain"/>
    <property type="match status" value="1"/>
</dbReference>
<evidence type="ECO:0000256" key="4">
    <source>
        <dbReference type="ARBA" id="ARBA00022475"/>
    </source>
</evidence>
<gene>
    <name evidence="13" type="ORF">ACFMB1_10320</name>
</gene>
<evidence type="ECO:0000259" key="12">
    <source>
        <dbReference type="PROSITE" id="PS52015"/>
    </source>
</evidence>
<dbReference type="InterPro" id="IPR037682">
    <property type="entry name" value="TonB_C"/>
</dbReference>
<feature type="domain" description="TonB C-terminal" evidence="12">
    <location>
        <begin position="107"/>
        <end position="199"/>
    </location>
</feature>
<accession>A0ABW1KVG5</accession>
<evidence type="ECO:0000256" key="8">
    <source>
        <dbReference type="ARBA" id="ARBA00022989"/>
    </source>
</evidence>
<dbReference type="RefSeq" id="WP_379882840.1">
    <property type="nucleotide sequence ID" value="NZ_JBHPON010000002.1"/>
</dbReference>
<dbReference type="InterPro" id="IPR051045">
    <property type="entry name" value="TonB-dependent_transducer"/>
</dbReference>
<dbReference type="EMBL" id="JBHPON010000002">
    <property type="protein sequence ID" value="MFC6035939.1"/>
    <property type="molecule type" value="Genomic_DNA"/>
</dbReference>
<dbReference type="InterPro" id="IPR006260">
    <property type="entry name" value="TonB/TolA_C"/>
</dbReference>
<dbReference type="NCBIfam" id="TIGR01352">
    <property type="entry name" value="tonB_Cterm"/>
    <property type="match status" value="1"/>
</dbReference>
<feature type="region of interest" description="Disordered" evidence="10">
    <location>
        <begin position="62"/>
        <end position="86"/>
    </location>
</feature>
<comment type="caution">
    <text evidence="13">The sequence shown here is derived from an EMBL/GenBank/DDBJ whole genome shotgun (WGS) entry which is preliminary data.</text>
</comment>
<evidence type="ECO:0000256" key="6">
    <source>
        <dbReference type="ARBA" id="ARBA00022692"/>
    </source>
</evidence>
<feature type="compositionally biased region" description="Pro residues" evidence="10">
    <location>
        <begin position="68"/>
        <end position="77"/>
    </location>
</feature>
<evidence type="ECO:0000256" key="2">
    <source>
        <dbReference type="ARBA" id="ARBA00006555"/>
    </source>
</evidence>
<dbReference type="Gene3D" id="3.30.1150.10">
    <property type="match status" value="1"/>
</dbReference>
<evidence type="ECO:0000256" key="1">
    <source>
        <dbReference type="ARBA" id="ARBA00004383"/>
    </source>
</evidence>
<reference evidence="13 14" key="1">
    <citation type="submission" date="2024-09" db="EMBL/GenBank/DDBJ databases">
        <authorList>
            <person name="Zhang Z.-H."/>
        </authorList>
    </citation>
    <scope>NUCLEOTIDE SEQUENCE [LARGE SCALE GENOMIC DNA]</scope>
    <source>
        <strain evidence="13 14">HHTR114</strain>
    </source>
</reference>
<evidence type="ECO:0000256" key="5">
    <source>
        <dbReference type="ARBA" id="ARBA00022519"/>
    </source>
</evidence>
<keyword evidence="14" id="KW-1185">Reference proteome</keyword>
<comment type="similarity">
    <text evidence="2">Belongs to the TonB family.</text>
</comment>
<keyword evidence="3" id="KW-0813">Transport</keyword>
<evidence type="ECO:0000256" key="9">
    <source>
        <dbReference type="ARBA" id="ARBA00023136"/>
    </source>
</evidence>
<evidence type="ECO:0000313" key="14">
    <source>
        <dbReference type="Proteomes" id="UP001596116"/>
    </source>
</evidence>
<evidence type="ECO:0000256" key="7">
    <source>
        <dbReference type="ARBA" id="ARBA00022927"/>
    </source>
</evidence>
<dbReference type="PROSITE" id="PS52015">
    <property type="entry name" value="TONB_CTD"/>
    <property type="match status" value="1"/>
</dbReference>
<proteinExistence type="inferred from homology"/>
<evidence type="ECO:0000256" key="10">
    <source>
        <dbReference type="SAM" id="MobiDB-lite"/>
    </source>
</evidence>
<organism evidence="13 14">
    <name type="scientific">Hyphococcus aureus</name>
    <dbReference type="NCBI Taxonomy" id="2666033"/>
    <lineage>
        <taxon>Bacteria</taxon>
        <taxon>Pseudomonadati</taxon>
        <taxon>Pseudomonadota</taxon>
        <taxon>Alphaproteobacteria</taxon>
        <taxon>Parvularculales</taxon>
        <taxon>Parvularculaceae</taxon>
        <taxon>Hyphococcus</taxon>
    </lineage>
</organism>
<keyword evidence="5" id="KW-0997">Cell inner membrane</keyword>
<keyword evidence="8 11" id="KW-1133">Transmembrane helix</keyword>
<protein>
    <submittedName>
        <fullName evidence="13">Energy transducer TonB</fullName>
    </submittedName>
</protein>
<keyword evidence="9 11" id="KW-0472">Membrane</keyword>
<sequence length="199" mass="21784">MGSLIRLIIGVPGAVIVTGGLFLFMAAMIRQDPRLNEEEDAININITAQIDDTDINNANREFKRPTLDAPPPPPPAVNDPSNRPALNGVAAAIPEINANLSIGSGFNPDRDAQPLVRIPPQYPERCMNRAKATESVLVQFDVTPDGQTTNITTVESSNSCLNRAAERSVERWKYQPKIVDNTPEWRRGVQTVVTFVLEG</sequence>
<dbReference type="PANTHER" id="PTHR33446">
    <property type="entry name" value="PROTEIN TONB-RELATED"/>
    <property type="match status" value="1"/>
</dbReference>
<keyword evidence="4" id="KW-1003">Cell membrane</keyword>
<evidence type="ECO:0000256" key="11">
    <source>
        <dbReference type="SAM" id="Phobius"/>
    </source>
</evidence>
<evidence type="ECO:0000313" key="13">
    <source>
        <dbReference type="EMBL" id="MFC6035939.1"/>
    </source>
</evidence>
<keyword evidence="7" id="KW-0653">Protein transport</keyword>